<evidence type="ECO:0000313" key="2">
    <source>
        <dbReference type="Proteomes" id="UP000631312"/>
    </source>
</evidence>
<protein>
    <submittedName>
        <fullName evidence="1">Uncharacterized protein</fullName>
    </submittedName>
</protein>
<dbReference type="Proteomes" id="UP000631312">
    <property type="component" value="Unassembled WGS sequence"/>
</dbReference>
<dbReference type="EMBL" id="BOMP01000144">
    <property type="protein sequence ID" value="GIE44879.1"/>
    <property type="molecule type" value="Genomic_DNA"/>
</dbReference>
<accession>A0ABQ4AWA4</accession>
<reference evidence="1 2" key="1">
    <citation type="submission" date="2021-01" db="EMBL/GenBank/DDBJ databases">
        <title>Whole genome shotgun sequence of Actinoplanes lobatus NBRC 12513.</title>
        <authorList>
            <person name="Komaki H."/>
            <person name="Tamura T."/>
        </authorList>
    </citation>
    <scope>NUCLEOTIDE SEQUENCE [LARGE SCALE GENOMIC DNA]</scope>
    <source>
        <strain evidence="1 2">NBRC 12513</strain>
    </source>
</reference>
<comment type="caution">
    <text evidence="1">The sequence shown here is derived from an EMBL/GenBank/DDBJ whole genome shotgun (WGS) entry which is preliminary data.</text>
</comment>
<evidence type="ECO:0000313" key="1">
    <source>
        <dbReference type="EMBL" id="GIE44879.1"/>
    </source>
</evidence>
<keyword evidence="2" id="KW-1185">Reference proteome</keyword>
<gene>
    <name evidence="1" type="ORF">Alo02nite_77770</name>
</gene>
<proteinExistence type="predicted"/>
<organism evidence="1 2">
    <name type="scientific">Actinoplanes lobatus</name>
    <dbReference type="NCBI Taxonomy" id="113568"/>
    <lineage>
        <taxon>Bacteria</taxon>
        <taxon>Bacillati</taxon>
        <taxon>Actinomycetota</taxon>
        <taxon>Actinomycetes</taxon>
        <taxon>Micromonosporales</taxon>
        <taxon>Micromonosporaceae</taxon>
        <taxon>Actinoplanes</taxon>
    </lineage>
</organism>
<name>A0ABQ4AWA4_9ACTN</name>
<sequence>MNIRWLPGLLPNDVTSLNPVAAAAGPAPVSPVATVTSNTKAAPIHLDGLNMDQTMTVNVDERIGEITCVVDRIPVDERSEAGELLRDADRGTQVRTVGVLADHTGQEPGVDADRRQ</sequence>